<gene>
    <name evidence="2" type="ORF">LCGC14_2809570</name>
</gene>
<dbReference type="EMBL" id="LAZR01052951">
    <property type="protein sequence ID" value="KKK81825.1"/>
    <property type="molecule type" value="Genomic_DNA"/>
</dbReference>
<feature type="domain" description="Amidohydrolase-related" evidence="1">
    <location>
        <begin position="9"/>
        <end position="198"/>
    </location>
</feature>
<reference evidence="2" key="1">
    <citation type="journal article" date="2015" name="Nature">
        <title>Complex archaea that bridge the gap between prokaryotes and eukaryotes.</title>
        <authorList>
            <person name="Spang A."/>
            <person name="Saw J.H."/>
            <person name="Jorgensen S.L."/>
            <person name="Zaremba-Niedzwiedzka K."/>
            <person name="Martijn J."/>
            <person name="Lind A.E."/>
            <person name="van Eijk R."/>
            <person name="Schleper C."/>
            <person name="Guy L."/>
            <person name="Ettema T.J."/>
        </authorList>
    </citation>
    <scope>NUCLEOTIDE SEQUENCE</scope>
</reference>
<organism evidence="2">
    <name type="scientific">marine sediment metagenome</name>
    <dbReference type="NCBI Taxonomy" id="412755"/>
    <lineage>
        <taxon>unclassified sequences</taxon>
        <taxon>metagenomes</taxon>
        <taxon>ecological metagenomes</taxon>
    </lineage>
</organism>
<protein>
    <recommendedName>
        <fullName evidence="1">Amidohydrolase-related domain-containing protein</fullName>
    </recommendedName>
</protein>
<feature type="non-terminal residue" evidence="2">
    <location>
        <position position="1"/>
    </location>
</feature>
<sequence length="204" mass="21857">EDLATNFVAANEELLGACAQRPGFVPCPIVIPNAAGDVPPEDEQVAALLACGAGAACIRPKRDHWILADWVAGPLLEALQGRRVPVFCRPEQIALEEVAELAGRYPDLPIIVAEAGYRSQRVLLRLLATFGRVHVCLGGAYSVHRGVEQLVGRVGAERVLFGTGYPDSEPTAAVTQLMYADISDAQRSSIGAGNMERLMEEIAR</sequence>
<dbReference type="SUPFAM" id="SSF51556">
    <property type="entry name" value="Metallo-dependent hydrolases"/>
    <property type="match status" value="1"/>
</dbReference>
<dbReference type="Gene3D" id="3.20.20.140">
    <property type="entry name" value="Metal-dependent hydrolases"/>
    <property type="match status" value="1"/>
</dbReference>
<dbReference type="GO" id="GO:0016787">
    <property type="term" value="F:hydrolase activity"/>
    <property type="evidence" value="ECO:0007669"/>
    <property type="project" value="InterPro"/>
</dbReference>
<evidence type="ECO:0000313" key="2">
    <source>
        <dbReference type="EMBL" id="KKK81825.1"/>
    </source>
</evidence>
<name>A0A0F8Z753_9ZZZZ</name>
<evidence type="ECO:0000259" key="1">
    <source>
        <dbReference type="Pfam" id="PF04909"/>
    </source>
</evidence>
<dbReference type="Pfam" id="PF04909">
    <property type="entry name" value="Amidohydro_2"/>
    <property type="match status" value="1"/>
</dbReference>
<dbReference type="InterPro" id="IPR006680">
    <property type="entry name" value="Amidohydro-rel"/>
</dbReference>
<proteinExistence type="predicted"/>
<dbReference type="AlphaFoldDB" id="A0A0F8Z753"/>
<dbReference type="InterPro" id="IPR032466">
    <property type="entry name" value="Metal_Hydrolase"/>
</dbReference>
<comment type="caution">
    <text evidence="2">The sequence shown here is derived from an EMBL/GenBank/DDBJ whole genome shotgun (WGS) entry which is preliminary data.</text>
</comment>
<accession>A0A0F8Z753</accession>